<protein>
    <submittedName>
        <fullName evidence="2">Uncharacterized protein</fullName>
    </submittedName>
</protein>
<dbReference type="RefSeq" id="WP_255841395.1">
    <property type="nucleotide sequence ID" value="NZ_CP094358.1"/>
</dbReference>
<dbReference type="KEGG" id="fbm:MQE35_10830"/>
<evidence type="ECO:0000313" key="3">
    <source>
        <dbReference type="Proteomes" id="UP000831290"/>
    </source>
</evidence>
<gene>
    <name evidence="2" type="ORF">MQE35_10830</name>
</gene>
<feature type="signal peptide" evidence="1">
    <location>
        <begin position="1"/>
        <end position="22"/>
    </location>
</feature>
<accession>A0A9E6ZLA5</accession>
<organism evidence="2 3">
    <name type="scientific">Abyssalbus ytuae</name>
    <dbReference type="NCBI Taxonomy" id="2926907"/>
    <lineage>
        <taxon>Bacteria</taxon>
        <taxon>Pseudomonadati</taxon>
        <taxon>Bacteroidota</taxon>
        <taxon>Flavobacteriia</taxon>
        <taxon>Flavobacteriales</taxon>
        <taxon>Flavobacteriaceae</taxon>
        <taxon>Abyssalbus</taxon>
    </lineage>
</organism>
<keyword evidence="1" id="KW-0732">Signal</keyword>
<proteinExistence type="predicted"/>
<dbReference type="EMBL" id="CP094358">
    <property type="protein sequence ID" value="UOB16230.1"/>
    <property type="molecule type" value="Genomic_DNA"/>
</dbReference>
<evidence type="ECO:0000313" key="2">
    <source>
        <dbReference type="EMBL" id="UOB16230.1"/>
    </source>
</evidence>
<dbReference type="Proteomes" id="UP000831290">
    <property type="component" value="Chromosome"/>
</dbReference>
<feature type="chain" id="PRO_5039087583" evidence="1">
    <location>
        <begin position="23"/>
        <end position="526"/>
    </location>
</feature>
<reference evidence="2" key="1">
    <citation type="submission" date="2022-03" db="EMBL/GenBank/DDBJ databases">
        <title>Description of Abyssus ytuae gen. nov., sp. nov., a novel member of the family Flavobacteriaceae isolated from the sediment of Mariana Trench.</title>
        <authorList>
            <person name="Zhang J."/>
            <person name="Xu X."/>
        </authorList>
    </citation>
    <scope>NUCLEOTIDE SEQUENCE</scope>
    <source>
        <strain evidence="2">MT3330</strain>
    </source>
</reference>
<dbReference type="AlphaFoldDB" id="A0A9E6ZLA5"/>
<sequence length="526" mass="60784">MNKNYFSFLVLLFLSFVGFAQADIDKEYFPVSYVGIPDRPIRDENKRTYDVKVEMPEAISDIISEVSVENLIQINGFIRNETTPFVNTSIQVSNLFIDAENMKITERRHRTITEDGGVDLKHSNKYYVYSFPYSINATYEINCSLYPAQKGFAKQEREFESTSFSTKGEAYNHYQSNIQLIKENITHSFLNFLIYTVNNILNNSYGYKAVNKKDYLWILDSKRNPFTEAHKKAISDVFFNMKQMRYNKPIEDIKKNTENVIKTFDSIANLIPAEKRRDRKVRYACFYNSAVLSYYIDEPQQSSIYAEKALKEEFNNKEATVLINKSEELDRLLKLNNIADRHMDILQDEKFNAVENEDASSTYAFLITTSQDTLVADLNWDDVPLIGTEVKVYLPDTNGNMALKIIPASDILELVIDENNIYVQKKFISYKDNPRAKEPGYYLVRKEFESNVISLYSFKEEEGVLFLPDQSTGHSTRSYKFIMGLKNELPRFSNGCPGVNALIKEGYYKNSLAGLRTFAEDVVSCE</sequence>
<name>A0A9E6ZLA5_9FLAO</name>
<keyword evidence="3" id="KW-1185">Reference proteome</keyword>
<evidence type="ECO:0000256" key="1">
    <source>
        <dbReference type="SAM" id="SignalP"/>
    </source>
</evidence>